<keyword evidence="3" id="KW-0804">Transcription</keyword>
<dbReference type="InterPro" id="IPR009057">
    <property type="entry name" value="Homeodomain-like_sf"/>
</dbReference>
<dbReference type="InterPro" id="IPR001647">
    <property type="entry name" value="HTH_TetR"/>
</dbReference>
<organism evidence="6 7">
    <name type="scientific">Paenibacillus sabuli</name>
    <dbReference type="NCBI Taxonomy" id="2772509"/>
    <lineage>
        <taxon>Bacteria</taxon>
        <taxon>Bacillati</taxon>
        <taxon>Bacillota</taxon>
        <taxon>Bacilli</taxon>
        <taxon>Bacillales</taxon>
        <taxon>Paenibacillaceae</taxon>
        <taxon>Paenibacillus</taxon>
    </lineage>
</organism>
<dbReference type="Proteomes" id="UP000621560">
    <property type="component" value="Unassembled WGS sequence"/>
</dbReference>
<dbReference type="InterPro" id="IPR050109">
    <property type="entry name" value="HTH-type_TetR-like_transc_reg"/>
</dbReference>
<dbReference type="AlphaFoldDB" id="A0A927BSM5"/>
<evidence type="ECO:0000313" key="6">
    <source>
        <dbReference type="EMBL" id="MBD2846027.1"/>
    </source>
</evidence>
<name>A0A927BSM5_9BACL</name>
<dbReference type="Pfam" id="PF00440">
    <property type="entry name" value="TetR_N"/>
    <property type="match status" value="1"/>
</dbReference>
<dbReference type="PRINTS" id="PR00455">
    <property type="entry name" value="HTHTETR"/>
</dbReference>
<evidence type="ECO:0000313" key="7">
    <source>
        <dbReference type="Proteomes" id="UP000621560"/>
    </source>
</evidence>
<dbReference type="FunFam" id="1.10.10.60:FF:000141">
    <property type="entry name" value="TetR family transcriptional regulator"/>
    <property type="match status" value="1"/>
</dbReference>
<evidence type="ECO:0000256" key="4">
    <source>
        <dbReference type="PROSITE-ProRule" id="PRU00335"/>
    </source>
</evidence>
<keyword evidence="7" id="KW-1185">Reference proteome</keyword>
<dbReference type="SUPFAM" id="SSF46689">
    <property type="entry name" value="Homeodomain-like"/>
    <property type="match status" value="1"/>
</dbReference>
<dbReference type="EMBL" id="JACXIZ010000020">
    <property type="protein sequence ID" value="MBD2846027.1"/>
    <property type="molecule type" value="Genomic_DNA"/>
</dbReference>
<dbReference type="GO" id="GO:0003700">
    <property type="term" value="F:DNA-binding transcription factor activity"/>
    <property type="evidence" value="ECO:0007669"/>
    <property type="project" value="TreeGrafter"/>
</dbReference>
<protein>
    <submittedName>
        <fullName evidence="6">Helix-turn-helix transcriptional regulator</fullName>
    </submittedName>
</protein>
<evidence type="ECO:0000256" key="3">
    <source>
        <dbReference type="ARBA" id="ARBA00023163"/>
    </source>
</evidence>
<keyword evidence="2 4" id="KW-0238">DNA-binding</keyword>
<accession>A0A927BSM5</accession>
<evidence type="ECO:0000259" key="5">
    <source>
        <dbReference type="PROSITE" id="PS50977"/>
    </source>
</evidence>
<feature type="DNA-binding region" description="H-T-H motif" evidence="4">
    <location>
        <begin position="29"/>
        <end position="48"/>
    </location>
</feature>
<dbReference type="Gene3D" id="1.10.357.10">
    <property type="entry name" value="Tetracycline Repressor, domain 2"/>
    <property type="match status" value="1"/>
</dbReference>
<proteinExistence type="predicted"/>
<dbReference type="RefSeq" id="WP_190918122.1">
    <property type="nucleotide sequence ID" value="NZ_JACXIZ010000020.1"/>
</dbReference>
<keyword evidence="1" id="KW-0805">Transcription regulation</keyword>
<dbReference type="GO" id="GO:0045892">
    <property type="term" value="P:negative regulation of DNA-templated transcription"/>
    <property type="evidence" value="ECO:0007669"/>
    <property type="project" value="UniProtKB-ARBA"/>
</dbReference>
<dbReference type="PROSITE" id="PS50977">
    <property type="entry name" value="HTH_TETR_2"/>
    <property type="match status" value="1"/>
</dbReference>
<comment type="caution">
    <text evidence="6">The sequence shown here is derived from an EMBL/GenBank/DDBJ whole genome shotgun (WGS) entry which is preliminary data.</text>
</comment>
<evidence type="ECO:0000256" key="2">
    <source>
        <dbReference type="ARBA" id="ARBA00023125"/>
    </source>
</evidence>
<dbReference type="PANTHER" id="PTHR30055">
    <property type="entry name" value="HTH-TYPE TRANSCRIPTIONAL REGULATOR RUTR"/>
    <property type="match status" value="1"/>
</dbReference>
<dbReference type="GO" id="GO:0000976">
    <property type="term" value="F:transcription cis-regulatory region binding"/>
    <property type="evidence" value="ECO:0007669"/>
    <property type="project" value="TreeGrafter"/>
</dbReference>
<sequence length="191" mass="21858">MAATHGDKLELILDAAYRVFGTAGFYETKMSEIADAAGIAKGTLYLYFSSKEALFMAVTKRDFEHFLERLHEVLHQEGALEEKLHGAASHHLWYYYQVKHYPRLFFHAPNSDAGLMEMMHGFIRKYNAMLAQMLEAHEVKQAELHARSFIGILDVFKMDILMDPTFSEDDLRERARFAVQLFSRGCEAGSA</sequence>
<dbReference type="PANTHER" id="PTHR30055:SF226">
    <property type="entry name" value="HTH-TYPE TRANSCRIPTIONAL REGULATOR PKSA"/>
    <property type="match status" value="1"/>
</dbReference>
<evidence type="ECO:0000256" key="1">
    <source>
        <dbReference type="ARBA" id="ARBA00023015"/>
    </source>
</evidence>
<gene>
    <name evidence="6" type="ORF">IDH44_12550</name>
</gene>
<reference evidence="6" key="1">
    <citation type="submission" date="2020-09" db="EMBL/GenBank/DDBJ databases">
        <title>A novel bacterium of genus Paenibacillus, isolated from South China Sea.</title>
        <authorList>
            <person name="Huang H."/>
            <person name="Mo K."/>
            <person name="Hu Y."/>
        </authorList>
    </citation>
    <scope>NUCLEOTIDE SEQUENCE</scope>
    <source>
        <strain evidence="6">IB182496</strain>
    </source>
</reference>
<dbReference type="Gene3D" id="1.10.10.60">
    <property type="entry name" value="Homeodomain-like"/>
    <property type="match status" value="1"/>
</dbReference>
<feature type="domain" description="HTH tetR-type" evidence="5">
    <location>
        <begin position="6"/>
        <end position="66"/>
    </location>
</feature>